<organism evidence="1 2">
    <name type="scientific">Bordetella bronchialis</name>
    <dbReference type="NCBI Taxonomy" id="463025"/>
    <lineage>
        <taxon>Bacteria</taxon>
        <taxon>Pseudomonadati</taxon>
        <taxon>Pseudomonadota</taxon>
        <taxon>Betaproteobacteria</taxon>
        <taxon>Burkholderiales</taxon>
        <taxon>Alcaligenaceae</taxon>
        <taxon>Bordetella</taxon>
    </lineage>
</organism>
<protein>
    <recommendedName>
        <fullName evidence="3">RNA polymerase subunit sigma-70</fullName>
    </recommendedName>
</protein>
<dbReference type="EMBL" id="CP016171">
    <property type="protein sequence ID" value="ANN70902.1"/>
    <property type="molecule type" value="Genomic_DNA"/>
</dbReference>
<evidence type="ECO:0008006" key="3">
    <source>
        <dbReference type="Google" id="ProtNLM"/>
    </source>
</evidence>
<dbReference type="STRING" id="463025.BAU08_05770"/>
<gene>
    <name evidence="1" type="ORF">BAU08_05770</name>
</gene>
<dbReference type="Proteomes" id="UP000092213">
    <property type="component" value="Chromosome"/>
</dbReference>
<accession>A0A193FT23</accession>
<evidence type="ECO:0000313" key="1">
    <source>
        <dbReference type="EMBL" id="ANN70902.1"/>
    </source>
</evidence>
<evidence type="ECO:0000313" key="2">
    <source>
        <dbReference type="Proteomes" id="UP000092213"/>
    </source>
</evidence>
<sequence>MKQSEFAALHGVSRKTVTKWKERGWLVFAGDQVDVEASNALLKKYRVAGADSVTQAAQGNSQGNKPARARRAVTPKDAEVTIGDGETAGQAAERILLALGADMDMDEAKRVKENYLALQAQLEYDQAAGLVVAVADVSQAVAEEYAKVRTRLLAIPSEHAPRIQRLRTVQEVQDALHSVIVEALEELTRDGEQRTA</sequence>
<proteinExistence type="predicted"/>
<name>A0A193FT23_9BORD</name>
<dbReference type="RefSeq" id="WP_066668484.1">
    <property type="nucleotide sequence ID" value="NZ_CP016171.1"/>
</dbReference>
<reference evidence="1 2" key="1">
    <citation type="submission" date="2016-06" db="EMBL/GenBank/DDBJ databases">
        <title>Complete genome sequences of Bordetella bronchialis and Bordetella flabilis.</title>
        <authorList>
            <person name="LiPuma J.J."/>
            <person name="Spilker T."/>
        </authorList>
    </citation>
    <scope>NUCLEOTIDE SEQUENCE [LARGE SCALE GENOMIC DNA]</scope>
    <source>
        <strain evidence="1 2">AU17976</strain>
    </source>
</reference>
<dbReference type="AlphaFoldDB" id="A0A193FT23"/>